<reference evidence="1" key="1">
    <citation type="journal article" date="2022" name="Toxins">
        <title>Genomic Analysis of Sphingopyxis sp. USTB-05 for Biodegrading Cyanobacterial Hepatotoxins.</title>
        <authorList>
            <person name="Liu C."/>
            <person name="Xu Q."/>
            <person name="Zhao Z."/>
            <person name="Zhang H."/>
            <person name="Liu X."/>
            <person name="Yin C."/>
            <person name="Liu Y."/>
            <person name="Yan H."/>
        </authorList>
    </citation>
    <scope>NUCLEOTIDE SEQUENCE</scope>
    <source>
        <strain evidence="1">NBD5</strain>
    </source>
</reference>
<dbReference type="Proteomes" id="UP001056937">
    <property type="component" value="Chromosome 1"/>
</dbReference>
<accession>A0ABY4XAB2</accession>
<gene>
    <name evidence="1" type="ORF">LHA26_05395</name>
</gene>
<evidence type="ECO:0000313" key="2">
    <source>
        <dbReference type="Proteomes" id="UP001056937"/>
    </source>
</evidence>
<dbReference type="EMBL" id="CP084930">
    <property type="protein sequence ID" value="USI73903.1"/>
    <property type="molecule type" value="Genomic_DNA"/>
</dbReference>
<organism evidence="1 2">
    <name type="scientific">Sphingomonas morindae</name>
    <dbReference type="NCBI Taxonomy" id="1541170"/>
    <lineage>
        <taxon>Bacteria</taxon>
        <taxon>Pseudomonadati</taxon>
        <taxon>Pseudomonadota</taxon>
        <taxon>Alphaproteobacteria</taxon>
        <taxon>Sphingomonadales</taxon>
        <taxon>Sphingomonadaceae</taxon>
        <taxon>Sphingomonas</taxon>
    </lineage>
</organism>
<name>A0ABY4XAB2_9SPHN</name>
<proteinExistence type="predicted"/>
<dbReference type="RefSeq" id="WP_252167710.1">
    <property type="nucleotide sequence ID" value="NZ_CP084930.1"/>
</dbReference>
<sequence length="79" mass="8199">MTNGIVTGVSAGTGGRHLIVRSADRSWRFHMAVPAQAPVVRYLLADRAALAVGSRVMIKTISGGVADLVSIGRGVTPPM</sequence>
<keyword evidence="2" id="KW-1185">Reference proteome</keyword>
<protein>
    <submittedName>
        <fullName evidence="1">Uncharacterized protein</fullName>
    </submittedName>
</protein>
<evidence type="ECO:0000313" key="1">
    <source>
        <dbReference type="EMBL" id="USI73903.1"/>
    </source>
</evidence>